<protein>
    <recommendedName>
        <fullName evidence="7">Response regulatory domain-containing protein</fullName>
    </recommendedName>
</protein>
<keyword evidence="2" id="KW-0902">Two-component regulatory system</keyword>
<dbReference type="PANTHER" id="PTHR48111">
    <property type="entry name" value="REGULATOR OF RPOS"/>
    <property type="match status" value="1"/>
</dbReference>
<evidence type="ECO:0000313" key="9">
    <source>
        <dbReference type="Proteomes" id="UP000177040"/>
    </source>
</evidence>
<evidence type="ECO:0000313" key="8">
    <source>
        <dbReference type="EMBL" id="OGH78232.1"/>
    </source>
</evidence>
<dbReference type="Proteomes" id="UP000177040">
    <property type="component" value="Unassembled WGS sequence"/>
</dbReference>
<dbReference type="GO" id="GO:0032993">
    <property type="term" value="C:protein-DNA complex"/>
    <property type="evidence" value="ECO:0007669"/>
    <property type="project" value="TreeGrafter"/>
</dbReference>
<dbReference type="SUPFAM" id="SSF52172">
    <property type="entry name" value="CheY-like"/>
    <property type="match status" value="1"/>
</dbReference>
<dbReference type="CDD" id="cd17574">
    <property type="entry name" value="REC_OmpR"/>
    <property type="match status" value="1"/>
</dbReference>
<organism evidence="8 9">
    <name type="scientific">Candidatus Magasanikbacteria bacterium RIFCSPLOWO2_01_FULL_40_15</name>
    <dbReference type="NCBI Taxonomy" id="1798686"/>
    <lineage>
        <taxon>Bacteria</taxon>
        <taxon>Candidatus Magasanikiibacteriota</taxon>
    </lineage>
</organism>
<dbReference type="Pfam" id="PF00072">
    <property type="entry name" value="Response_reg"/>
    <property type="match status" value="1"/>
</dbReference>
<evidence type="ECO:0000256" key="5">
    <source>
        <dbReference type="ARBA" id="ARBA00023163"/>
    </source>
</evidence>
<dbReference type="GO" id="GO:0006355">
    <property type="term" value="P:regulation of DNA-templated transcription"/>
    <property type="evidence" value="ECO:0007669"/>
    <property type="project" value="TreeGrafter"/>
</dbReference>
<name>A0A1F6N2X9_9BACT</name>
<dbReference type="SMART" id="SM00448">
    <property type="entry name" value="REC"/>
    <property type="match status" value="1"/>
</dbReference>
<sequence>MAKDWHILLIESDSFLLSMYKAKFEQAGWRVSVADNGLDGLVEAKRKKPDIIMLEVLLEQTDGFTVLAELKKDRQTTNIPVVFLTSLGQKQDVEKGLALGAIEYLIKAYCQPSETIVILNRILESH</sequence>
<accession>A0A1F6N2X9</accession>
<evidence type="ECO:0000256" key="1">
    <source>
        <dbReference type="ARBA" id="ARBA00022553"/>
    </source>
</evidence>
<keyword evidence="1" id="KW-0597">Phosphoprotein</keyword>
<dbReference type="InterPro" id="IPR001789">
    <property type="entry name" value="Sig_transdc_resp-reg_receiver"/>
</dbReference>
<keyword evidence="3" id="KW-0805">Transcription regulation</keyword>
<gene>
    <name evidence="8" type="ORF">A2983_02155</name>
</gene>
<evidence type="ECO:0000256" key="4">
    <source>
        <dbReference type="ARBA" id="ARBA00023125"/>
    </source>
</evidence>
<evidence type="ECO:0000256" key="6">
    <source>
        <dbReference type="PROSITE-ProRule" id="PRU00169"/>
    </source>
</evidence>
<dbReference type="InterPro" id="IPR011006">
    <property type="entry name" value="CheY-like_superfamily"/>
</dbReference>
<dbReference type="GO" id="GO:0000976">
    <property type="term" value="F:transcription cis-regulatory region binding"/>
    <property type="evidence" value="ECO:0007669"/>
    <property type="project" value="TreeGrafter"/>
</dbReference>
<dbReference type="PANTHER" id="PTHR48111:SF21">
    <property type="entry name" value="DNA-BINDING DUAL MASTER TRANSCRIPTIONAL REGULATOR RPAA"/>
    <property type="match status" value="1"/>
</dbReference>
<evidence type="ECO:0000256" key="2">
    <source>
        <dbReference type="ARBA" id="ARBA00023012"/>
    </source>
</evidence>
<keyword evidence="4" id="KW-0238">DNA-binding</keyword>
<dbReference type="Gene3D" id="3.40.50.2300">
    <property type="match status" value="1"/>
</dbReference>
<dbReference type="PROSITE" id="PS50110">
    <property type="entry name" value="RESPONSE_REGULATORY"/>
    <property type="match status" value="1"/>
</dbReference>
<keyword evidence="5" id="KW-0804">Transcription</keyword>
<comment type="caution">
    <text evidence="6">Lacks conserved residue(s) required for the propagation of feature annotation.</text>
</comment>
<dbReference type="GO" id="GO:0005829">
    <property type="term" value="C:cytosol"/>
    <property type="evidence" value="ECO:0007669"/>
    <property type="project" value="TreeGrafter"/>
</dbReference>
<reference evidence="8 9" key="1">
    <citation type="journal article" date="2016" name="Nat. Commun.">
        <title>Thousands of microbial genomes shed light on interconnected biogeochemical processes in an aquifer system.</title>
        <authorList>
            <person name="Anantharaman K."/>
            <person name="Brown C.T."/>
            <person name="Hug L.A."/>
            <person name="Sharon I."/>
            <person name="Castelle C.J."/>
            <person name="Probst A.J."/>
            <person name="Thomas B.C."/>
            <person name="Singh A."/>
            <person name="Wilkins M.J."/>
            <person name="Karaoz U."/>
            <person name="Brodie E.L."/>
            <person name="Williams K.H."/>
            <person name="Hubbard S.S."/>
            <person name="Banfield J.F."/>
        </authorList>
    </citation>
    <scope>NUCLEOTIDE SEQUENCE [LARGE SCALE GENOMIC DNA]</scope>
</reference>
<dbReference type="InterPro" id="IPR039420">
    <property type="entry name" value="WalR-like"/>
</dbReference>
<dbReference type="EMBL" id="MFQH01000015">
    <property type="protein sequence ID" value="OGH78232.1"/>
    <property type="molecule type" value="Genomic_DNA"/>
</dbReference>
<dbReference type="AlphaFoldDB" id="A0A1F6N2X9"/>
<feature type="domain" description="Response regulatory" evidence="7">
    <location>
        <begin position="6"/>
        <end position="122"/>
    </location>
</feature>
<comment type="caution">
    <text evidence="8">The sequence shown here is derived from an EMBL/GenBank/DDBJ whole genome shotgun (WGS) entry which is preliminary data.</text>
</comment>
<evidence type="ECO:0000259" key="7">
    <source>
        <dbReference type="PROSITE" id="PS50110"/>
    </source>
</evidence>
<evidence type="ECO:0000256" key="3">
    <source>
        <dbReference type="ARBA" id="ARBA00023015"/>
    </source>
</evidence>
<proteinExistence type="predicted"/>
<dbReference type="GO" id="GO:0000156">
    <property type="term" value="F:phosphorelay response regulator activity"/>
    <property type="evidence" value="ECO:0007669"/>
    <property type="project" value="TreeGrafter"/>
</dbReference>